<dbReference type="EMBL" id="BMAW01092770">
    <property type="protein sequence ID" value="GFS56917.1"/>
    <property type="molecule type" value="Genomic_DNA"/>
</dbReference>
<proteinExistence type="predicted"/>
<accession>A0A8X6IS73</accession>
<comment type="caution">
    <text evidence="1">The sequence shown here is derived from an EMBL/GenBank/DDBJ whole genome shotgun (WGS) entry which is preliminary data.</text>
</comment>
<name>A0A8X6IS73_NEPPI</name>
<dbReference type="Proteomes" id="UP000887013">
    <property type="component" value="Unassembled WGS sequence"/>
</dbReference>
<evidence type="ECO:0000313" key="2">
    <source>
        <dbReference type="Proteomes" id="UP000887013"/>
    </source>
</evidence>
<keyword evidence="2" id="KW-1185">Reference proteome</keyword>
<protein>
    <submittedName>
        <fullName evidence="1">Uncharacterized protein</fullName>
    </submittedName>
</protein>
<organism evidence="1 2">
    <name type="scientific">Nephila pilipes</name>
    <name type="common">Giant wood spider</name>
    <name type="synonym">Nephila maculata</name>
    <dbReference type="NCBI Taxonomy" id="299642"/>
    <lineage>
        <taxon>Eukaryota</taxon>
        <taxon>Metazoa</taxon>
        <taxon>Ecdysozoa</taxon>
        <taxon>Arthropoda</taxon>
        <taxon>Chelicerata</taxon>
        <taxon>Arachnida</taxon>
        <taxon>Araneae</taxon>
        <taxon>Araneomorphae</taxon>
        <taxon>Entelegynae</taxon>
        <taxon>Araneoidea</taxon>
        <taxon>Nephilidae</taxon>
        <taxon>Nephila</taxon>
    </lineage>
</organism>
<evidence type="ECO:0000313" key="1">
    <source>
        <dbReference type="EMBL" id="GFS56917.1"/>
    </source>
</evidence>
<sequence length="111" mass="12632">MTSIQHCLQEWDHSGSGYTIKQITEIFQFINHYAEYRSTISGKSNDYQQDLQFKSKSMHPLSQRTDNCHPSALNGKMESVLSVSSLIEIAKRDTGETGEKANNFELMNRGD</sequence>
<gene>
    <name evidence="1" type="ORF">NPIL_395581</name>
</gene>
<reference evidence="1" key="1">
    <citation type="submission" date="2020-08" db="EMBL/GenBank/DDBJ databases">
        <title>Multicomponent nature underlies the extraordinary mechanical properties of spider dragline silk.</title>
        <authorList>
            <person name="Kono N."/>
            <person name="Nakamura H."/>
            <person name="Mori M."/>
            <person name="Yoshida Y."/>
            <person name="Ohtoshi R."/>
            <person name="Malay A.D."/>
            <person name="Moran D.A.P."/>
            <person name="Tomita M."/>
            <person name="Numata K."/>
            <person name="Arakawa K."/>
        </authorList>
    </citation>
    <scope>NUCLEOTIDE SEQUENCE</scope>
</reference>
<dbReference type="AlphaFoldDB" id="A0A8X6IS73"/>